<dbReference type="EMBL" id="LAZR01009132">
    <property type="protein sequence ID" value="KKM74487.1"/>
    <property type="molecule type" value="Genomic_DNA"/>
</dbReference>
<feature type="region of interest" description="Disordered" evidence="1">
    <location>
        <begin position="1"/>
        <end position="23"/>
    </location>
</feature>
<feature type="region of interest" description="Disordered" evidence="1">
    <location>
        <begin position="63"/>
        <end position="82"/>
    </location>
</feature>
<dbReference type="AlphaFoldDB" id="A0A0F9MYZ2"/>
<accession>A0A0F9MYZ2</accession>
<evidence type="ECO:0000256" key="1">
    <source>
        <dbReference type="SAM" id="MobiDB-lite"/>
    </source>
</evidence>
<protein>
    <submittedName>
        <fullName evidence="2">Uncharacterized protein</fullName>
    </submittedName>
</protein>
<reference evidence="2" key="1">
    <citation type="journal article" date="2015" name="Nature">
        <title>Complex archaea that bridge the gap between prokaryotes and eukaryotes.</title>
        <authorList>
            <person name="Spang A."/>
            <person name="Saw J.H."/>
            <person name="Jorgensen S.L."/>
            <person name="Zaremba-Niedzwiedzka K."/>
            <person name="Martijn J."/>
            <person name="Lind A.E."/>
            <person name="van Eijk R."/>
            <person name="Schleper C."/>
            <person name="Guy L."/>
            <person name="Ettema T.J."/>
        </authorList>
    </citation>
    <scope>NUCLEOTIDE SEQUENCE</scope>
</reference>
<proteinExistence type="predicted"/>
<name>A0A0F9MYZ2_9ZZZZ</name>
<organism evidence="2">
    <name type="scientific">marine sediment metagenome</name>
    <dbReference type="NCBI Taxonomy" id="412755"/>
    <lineage>
        <taxon>unclassified sequences</taxon>
        <taxon>metagenomes</taxon>
        <taxon>ecological metagenomes</taxon>
    </lineage>
</organism>
<feature type="compositionally biased region" description="Basic residues" evidence="1">
    <location>
        <begin position="71"/>
        <end position="82"/>
    </location>
</feature>
<sequence>MLPTPVTSDASRGGNTRFSRGNPSLTLALREMLPTPTVKGNYNRASYSAKAGNGLVTALKALPTPLARDHRSGKRKRQRRRLYPPLTEVLTDAAGGENGLLNPPFVEWMMGWPIGGTALEPLERDKFQSWLQQHGGCCRQGEAAAAAGGDDGR</sequence>
<evidence type="ECO:0000313" key="2">
    <source>
        <dbReference type="EMBL" id="KKM74487.1"/>
    </source>
</evidence>
<comment type="caution">
    <text evidence="2">The sequence shown here is derived from an EMBL/GenBank/DDBJ whole genome shotgun (WGS) entry which is preliminary data.</text>
</comment>
<gene>
    <name evidence="2" type="ORF">LCGC14_1399830</name>
</gene>